<reference evidence="6" key="1">
    <citation type="submission" date="2025-08" db="UniProtKB">
        <authorList>
            <consortium name="RefSeq"/>
        </authorList>
    </citation>
    <scope>IDENTIFICATION</scope>
</reference>
<evidence type="ECO:0000313" key="6">
    <source>
        <dbReference type="RefSeq" id="XP_015271937.1"/>
    </source>
</evidence>
<protein>
    <submittedName>
        <fullName evidence="6">Cytochrome P450 2F2-like</fullName>
    </submittedName>
</protein>
<dbReference type="InterPro" id="IPR001128">
    <property type="entry name" value="Cyt_P450"/>
</dbReference>
<comment type="similarity">
    <text evidence="2">Belongs to the cytochrome P450 family.</text>
</comment>
<dbReference type="SUPFAM" id="SSF48264">
    <property type="entry name" value="Cytochrome P450"/>
    <property type="match status" value="1"/>
</dbReference>
<comment type="cofactor">
    <cofactor evidence="1">
        <name>heme</name>
        <dbReference type="ChEBI" id="CHEBI:30413"/>
    </cofactor>
</comment>
<gene>
    <name evidence="6" type="primary">LOC107114853</name>
</gene>
<evidence type="ECO:0000256" key="2">
    <source>
        <dbReference type="ARBA" id="ARBA00010617"/>
    </source>
</evidence>
<dbReference type="PANTHER" id="PTHR24300:SF84">
    <property type="entry name" value="CYTOCHROME P450, FAMILY 2, SUBFAMILY T, POLYPEPTIDE 4"/>
    <property type="match status" value="1"/>
</dbReference>
<dbReference type="PRINTS" id="PR00463">
    <property type="entry name" value="EP450I"/>
</dbReference>
<dbReference type="GeneID" id="107114853"/>
<proteinExistence type="inferred from homology"/>
<sequence length="184" mass="21575">EPVDPAFLISCSVCNVICSIVFGDRFDYEDEKFLTLVGLVNDNFRCLSSWWGQMYNLFSHVMYYLPGPHNRIFENFEKLRLFILEMAKMHQETLDPSFPRDFIDCFLLKMQQEKEDPLTYFHMNTLLMTTHNVFFGATETTSTTLRFGILILLKYPNMQGQKSSVNSSSKTVVHWARHQRTYLG</sequence>
<keyword evidence="5" id="KW-1185">Reference proteome</keyword>
<dbReference type="InterPro" id="IPR002401">
    <property type="entry name" value="Cyt_P450_E_grp-I"/>
</dbReference>
<dbReference type="Pfam" id="PF00067">
    <property type="entry name" value="p450"/>
    <property type="match status" value="1"/>
</dbReference>
<accession>A0ABM1KE00</accession>
<evidence type="ECO:0000313" key="5">
    <source>
        <dbReference type="Proteomes" id="UP000694871"/>
    </source>
</evidence>
<dbReference type="Proteomes" id="UP000694871">
    <property type="component" value="Unplaced"/>
</dbReference>
<organism evidence="5 6">
    <name type="scientific">Gekko japonicus</name>
    <name type="common">Schlegel's Japanese gecko</name>
    <dbReference type="NCBI Taxonomy" id="146911"/>
    <lineage>
        <taxon>Eukaryota</taxon>
        <taxon>Metazoa</taxon>
        <taxon>Chordata</taxon>
        <taxon>Craniata</taxon>
        <taxon>Vertebrata</taxon>
        <taxon>Euteleostomi</taxon>
        <taxon>Lepidosauria</taxon>
        <taxon>Squamata</taxon>
        <taxon>Bifurcata</taxon>
        <taxon>Gekkota</taxon>
        <taxon>Gekkonidae</taxon>
        <taxon>Gekkoninae</taxon>
        <taxon>Gekko</taxon>
    </lineage>
</organism>
<evidence type="ECO:0000256" key="1">
    <source>
        <dbReference type="ARBA" id="ARBA00001971"/>
    </source>
</evidence>
<name>A0ABM1KE00_GEKJA</name>
<evidence type="ECO:0000256" key="4">
    <source>
        <dbReference type="ARBA" id="ARBA00023004"/>
    </source>
</evidence>
<dbReference type="RefSeq" id="XP_015271937.1">
    <property type="nucleotide sequence ID" value="XM_015416451.1"/>
</dbReference>
<dbReference type="InterPro" id="IPR036396">
    <property type="entry name" value="Cyt_P450_sf"/>
</dbReference>
<keyword evidence="3" id="KW-0479">Metal-binding</keyword>
<dbReference type="Gene3D" id="1.10.630.10">
    <property type="entry name" value="Cytochrome P450"/>
    <property type="match status" value="1"/>
</dbReference>
<evidence type="ECO:0000256" key="3">
    <source>
        <dbReference type="ARBA" id="ARBA00022723"/>
    </source>
</evidence>
<feature type="non-terminal residue" evidence="6">
    <location>
        <position position="1"/>
    </location>
</feature>
<dbReference type="PANTHER" id="PTHR24300">
    <property type="entry name" value="CYTOCHROME P450 508A4-RELATED"/>
    <property type="match status" value="1"/>
</dbReference>
<dbReference type="InterPro" id="IPR050182">
    <property type="entry name" value="Cytochrome_P450_fam2"/>
</dbReference>
<keyword evidence="4" id="KW-0408">Iron</keyword>